<name>A0A1H0SD06_9ACTN</name>
<dbReference type="InterPro" id="IPR010310">
    <property type="entry name" value="T7SS_ESAT-6-like"/>
</dbReference>
<feature type="coiled-coil region" evidence="1">
    <location>
        <begin position="15"/>
        <end position="71"/>
    </location>
</feature>
<keyword evidence="3" id="KW-1185">Reference proteome</keyword>
<dbReference type="Gene3D" id="1.10.287.1060">
    <property type="entry name" value="ESAT-6-like"/>
    <property type="match status" value="1"/>
</dbReference>
<keyword evidence="1" id="KW-0175">Coiled coil</keyword>
<gene>
    <name evidence="2" type="ORF">SAMN05216259_12725</name>
</gene>
<reference evidence="2 3" key="1">
    <citation type="submission" date="2016-10" db="EMBL/GenBank/DDBJ databases">
        <authorList>
            <person name="de Groot N.N."/>
        </authorList>
    </citation>
    <scope>NUCLEOTIDE SEQUENCE [LARGE SCALE GENOMIC DNA]</scope>
    <source>
        <strain evidence="2 3">CGMCC 4.2022</strain>
    </source>
</reference>
<accession>A0A1H0SD06</accession>
<proteinExistence type="predicted"/>
<dbReference type="STRING" id="310781.SAMN05216259_12725"/>
<protein>
    <submittedName>
        <fullName evidence="2">Proteins of 100 residues with WXG</fullName>
    </submittedName>
</protein>
<sequence length="94" mass="10269">MADINLKYDGAIRAIEDMQAASTKIDGQLEDLQQQLAPFAQQFVGQAAHSYQQFQGQVNQLEAQMRASLAQGSQVLSEMIEGHQKSDAAAANQF</sequence>
<dbReference type="SUPFAM" id="SSF140453">
    <property type="entry name" value="EsxAB dimer-like"/>
    <property type="match status" value="1"/>
</dbReference>
<evidence type="ECO:0000313" key="3">
    <source>
        <dbReference type="Proteomes" id="UP000199341"/>
    </source>
</evidence>
<dbReference type="EMBL" id="FNIE01000027">
    <property type="protein sequence ID" value="SDP39634.1"/>
    <property type="molecule type" value="Genomic_DNA"/>
</dbReference>
<dbReference type="InterPro" id="IPR036689">
    <property type="entry name" value="ESAT-6-like_sf"/>
</dbReference>
<dbReference type="Pfam" id="PF06013">
    <property type="entry name" value="WXG100"/>
    <property type="match status" value="1"/>
</dbReference>
<dbReference type="Proteomes" id="UP000199341">
    <property type="component" value="Unassembled WGS sequence"/>
</dbReference>
<evidence type="ECO:0000313" key="2">
    <source>
        <dbReference type="EMBL" id="SDP39634.1"/>
    </source>
</evidence>
<dbReference type="RefSeq" id="WP_093788631.1">
    <property type="nucleotide sequence ID" value="NZ_FNIE01000027.1"/>
</dbReference>
<evidence type="ECO:0000256" key="1">
    <source>
        <dbReference type="SAM" id="Coils"/>
    </source>
</evidence>
<dbReference type="AlphaFoldDB" id="A0A1H0SD06"/>
<organism evidence="2 3">
    <name type="scientific">Actinacidiphila guanduensis</name>
    <dbReference type="NCBI Taxonomy" id="310781"/>
    <lineage>
        <taxon>Bacteria</taxon>
        <taxon>Bacillati</taxon>
        <taxon>Actinomycetota</taxon>
        <taxon>Actinomycetes</taxon>
        <taxon>Kitasatosporales</taxon>
        <taxon>Streptomycetaceae</taxon>
        <taxon>Actinacidiphila</taxon>
    </lineage>
</organism>